<dbReference type="GO" id="GO:0042276">
    <property type="term" value="P:error-prone translesion synthesis"/>
    <property type="evidence" value="ECO:0007669"/>
    <property type="project" value="TreeGrafter"/>
</dbReference>
<dbReference type="GO" id="GO:0006261">
    <property type="term" value="P:DNA-templated DNA replication"/>
    <property type="evidence" value="ECO:0007669"/>
    <property type="project" value="InterPro"/>
</dbReference>
<evidence type="ECO:0000256" key="4">
    <source>
        <dbReference type="ARBA" id="ARBA00023125"/>
    </source>
</evidence>
<keyword evidence="9" id="KW-1185">Reference proteome</keyword>
<dbReference type="PANTHER" id="PTHR12708:SF0">
    <property type="entry name" value="DNA POLYMERASE EPSILON SUBUNIT 2"/>
    <property type="match status" value="1"/>
</dbReference>
<dbReference type="EMBL" id="JAOPGA020001610">
    <property type="protein sequence ID" value="KAL0489871.1"/>
    <property type="molecule type" value="Genomic_DNA"/>
</dbReference>
<organism evidence="8 9">
    <name type="scientific">Acrasis kona</name>
    <dbReference type="NCBI Taxonomy" id="1008807"/>
    <lineage>
        <taxon>Eukaryota</taxon>
        <taxon>Discoba</taxon>
        <taxon>Heterolobosea</taxon>
        <taxon>Tetramitia</taxon>
        <taxon>Eutetramitia</taxon>
        <taxon>Acrasidae</taxon>
        <taxon>Acrasis</taxon>
    </lineage>
</organism>
<evidence type="ECO:0000256" key="3">
    <source>
        <dbReference type="ARBA" id="ARBA00022705"/>
    </source>
</evidence>
<proteinExistence type="inferred from homology"/>
<feature type="domain" description="DNA polymerase alpha/delta/epsilon subunit B" evidence="7">
    <location>
        <begin position="298"/>
        <end position="524"/>
    </location>
</feature>
<dbReference type="Proteomes" id="UP001431209">
    <property type="component" value="Unassembled WGS sequence"/>
</dbReference>
<comment type="subcellular location">
    <subcellularLocation>
        <location evidence="1 6">Nucleus</location>
    </subcellularLocation>
</comment>
<comment type="function">
    <text evidence="6">Participates in DNA repair and in chromosomal DNA replication.</text>
</comment>
<evidence type="ECO:0000259" key="7">
    <source>
        <dbReference type="Pfam" id="PF04042"/>
    </source>
</evidence>
<comment type="caution">
    <text evidence="8">The sequence shown here is derived from an EMBL/GenBank/DDBJ whole genome shotgun (WGS) entry which is preliminary data.</text>
</comment>
<protein>
    <recommendedName>
        <fullName evidence="6">DNA polymerase epsilon subunit</fullName>
    </recommendedName>
    <alternativeName>
        <fullName evidence="6">DNA polymerase II subunit 2</fullName>
    </alternativeName>
</protein>
<dbReference type="GO" id="GO:0003677">
    <property type="term" value="F:DNA binding"/>
    <property type="evidence" value="ECO:0007669"/>
    <property type="project" value="UniProtKB-UniRule"/>
</dbReference>
<reference evidence="8 9" key="1">
    <citation type="submission" date="2024-03" db="EMBL/GenBank/DDBJ databases">
        <title>The Acrasis kona genome and developmental transcriptomes reveal deep origins of eukaryotic multicellular pathways.</title>
        <authorList>
            <person name="Sheikh S."/>
            <person name="Fu C.-J."/>
            <person name="Brown M.W."/>
            <person name="Baldauf S.L."/>
        </authorList>
    </citation>
    <scope>NUCLEOTIDE SEQUENCE [LARGE SCALE GENOMIC DNA]</scope>
    <source>
        <strain evidence="8 9">ATCC MYA-3509</strain>
    </source>
</reference>
<dbReference type="PIRSF" id="PIRSF000799">
    <property type="entry name" value="DNA_pol_eps_2"/>
    <property type="match status" value="1"/>
</dbReference>
<comment type="similarity">
    <text evidence="2 6">Belongs to the DNA polymerase epsilon subunit B family.</text>
</comment>
<accession>A0AAW2ZL48</accession>
<evidence type="ECO:0000256" key="5">
    <source>
        <dbReference type="ARBA" id="ARBA00023242"/>
    </source>
</evidence>
<evidence type="ECO:0000256" key="2">
    <source>
        <dbReference type="ARBA" id="ARBA00009560"/>
    </source>
</evidence>
<evidence type="ECO:0000256" key="6">
    <source>
        <dbReference type="PIRNR" id="PIRNR000799"/>
    </source>
</evidence>
<evidence type="ECO:0000313" key="8">
    <source>
        <dbReference type="EMBL" id="KAL0489871.1"/>
    </source>
</evidence>
<evidence type="ECO:0000256" key="1">
    <source>
        <dbReference type="ARBA" id="ARBA00004123"/>
    </source>
</evidence>
<dbReference type="Gene3D" id="3.60.21.60">
    <property type="match status" value="1"/>
</dbReference>
<dbReference type="AlphaFoldDB" id="A0AAW2ZL48"/>
<dbReference type="InterPro" id="IPR007185">
    <property type="entry name" value="DNA_pol_a/d/e_bsu"/>
</dbReference>
<dbReference type="GO" id="GO:0008622">
    <property type="term" value="C:epsilon DNA polymerase complex"/>
    <property type="evidence" value="ECO:0007669"/>
    <property type="project" value="UniProtKB-UniRule"/>
</dbReference>
<sequence length="568" mass="65071">MSAGIIDSAILQCAKPRRYVIAGDAMESLRQYVKTSLTDKIDVKSVKDVVTPIFTHIRDNNEKLENNKITDPVVKQAIKEMQQLNTNQPSAFTLSHRNAVQVINAFDVPQFKYNMERKVFERSIKDDKNSTIFAEGRQKNEVLRDRYLLLKQIMLRNEKFNPLRQDSFTITAIEALTGTSSLKIIMGMIVQREVGKFYLEDLTAAVQVDLSEADTNKIGLLTEGSIVIANGIFNSDDRIYKVSAIVLCEPEPREISIKTINQGRNDRLDLFGVRNNNISLDSEATKNQEEFTKDSCFFVTLSDVWLDQPSVLERLRSLFRYFVEDKHKEQSQTLDRWPCAIVLIGSFVSKPMHTHSFGENGDQSMYKKRFNELAEMLLKEFPLLVDDDSPEKIAPMFVFVPGPNDPCPGPPLVYPRPPISTMFYKSFQEKIPNSIFISNPCRVRIYNSEIVLFRDDLQQKMHRNTVLDQKLASNPLSEHVTNTLIYNSHLTPLPISIQPIYWSHDHAMRLYPTPNVLVLAENNERYENEQNSCKCFNPGSFHVDSRFVICRPLVGDVKYVVAELGQEE</sequence>
<keyword evidence="5 6" id="KW-0539">Nucleus</keyword>
<evidence type="ECO:0000313" key="9">
    <source>
        <dbReference type="Proteomes" id="UP001431209"/>
    </source>
</evidence>
<dbReference type="Pfam" id="PF04042">
    <property type="entry name" value="DNA_pol_E_B"/>
    <property type="match status" value="1"/>
</dbReference>
<keyword evidence="4 6" id="KW-0238">DNA-binding</keyword>
<dbReference type="InterPro" id="IPR016266">
    <property type="entry name" value="POLE2"/>
</dbReference>
<dbReference type="PANTHER" id="PTHR12708">
    <property type="entry name" value="DNA POLYMERASE EPSILON SUBUNIT B"/>
    <property type="match status" value="1"/>
</dbReference>
<gene>
    <name evidence="8" type="ORF">AKO1_009342</name>
</gene>
<name>A0AAW2ZL48_9EUKA</name>
<keyword evidence="3 6" id="KW-0235">DNA replication</keyword>